<feature type="region of interest" description="Disordered" evidence="2">
    <location>
        <begin position="46"/>
        <end position="98"/>
    </location>
</feature>
<dbReference type="InterPro" id="IPR029063">
    <property type="entry name" value="SAM-dependent_MTases_sf"/>
</dbReference>
<name>A0A9W8A1Y7_9FUNG</name>
<keyword evidence="4" id="KW-1185">Reference proteome</keyword>
<comment type="caution">
    <text evidence="3">The sequence shown here is derived from an EMBL/GenBank/DDBJ whole genome shotgun (WGS) entry which is preliminary data.</text>
</comment>
<dbReference type="GO" id="GO:0036396">
    <property type="term" value="C:RNA N6-methyladenosine methyltransferase complex"/>
    <property type="evidence" value="ECO:0007669"/>
    <property type="project" value="TreeGrafter"/>
</dbReference>
<feature type="compositionally biased region" description="Basic and acidic residues" evidence="2">
    <location>
        <begin position="56"/>
        <end position="74"/>
    </location>
</feature>
<gene>
    <name evidence="3" type="ORF">H4219_003193</name>
</gene>
<comment type="similarity">
    <text evidence="1">Belongs to the MT-A70-like family.</text>
</comment>
<dbReference type="AlphaFoldDB" id="A0A9W8A1Y7"/>
<sequence length="463" mass="54038">MVQTRKRRTRKADVSSQYYVGYVEDDESIDAIMKKFEELERIEKEFANKASTSKPAEADNTKPGESSPCDKADGAGEDAEDPENPIAVESTENNDQNANELTTQQLEEIFKRTSAFTVRSAMLHEAEIEALDDVELWKAEYDVNNSSEFDEADDYIHFDDDFWDEEFGVSHTRPRRGPRKERGVSGPKLSAKEQILQRYRYMQVRIQDRHGHTFFVNRKVNAVDPSMPTYVRIPPAPIPRSWVKNIINSEMLKPTKETEWSLYNEVLGVLDIDFTQFGTNHHCVYMDPPLKVEGISSHLEHYFDIKKLSVIPIHKMLVPGAFLFTWCEKELLPEMCIMAEKQWGLKYVENFCWIKQHPNNQMAKEPSRYFRRTKMTLLIFRKEGDLEMRHQRSPDCVFDFIKPTQPYDLTSQKPEFMYQVIETLLPLALCTSELSKPDRLLHLWAPKDKVRKSWTTIHQKVDV</sequence>
<protein>
    <submittedName>
        <fullName evidence="3">Uncharacterized protein</fullName>
    </submittedName>
</protein>
<dbReference type="GO" id="GO:0005634">
    <property type="term" value="C:nucleus"/>
    <property type="evidence" value="ECO:0007669"/>
    <property type="project" value="TreeGrafter"/>
</dbReference>
<dbReference type="Proteomes" id="UP001150538">
    <property type="component" value="Unassembled WGS sequence"/>
</dbReference>
<dbReference type="Pfam" id="PF05063">
    <property type="entry name" value="MT-A70"/>
    <property type="match status" value="1"/>
</dbReference>
<dbReference type="SUPFAM" id="SSF53335">
    <property type="entry name" value="S-adenosyl-L-methionine-dependent methyltransferases"/>
    <property type="match status" value="1"/>
</dbReference>
<dbReference type="PROSITE" id="PS51143">
    <property type="entry name" value="MT_A70"/>
    <property type="match status" value="1"/>
</dbReference>
<dbReference type="OrthoDB" id="426718at2759"/>
<evidence type="ECO:0000256" key="1">
    <source>
        <dbReference type="PROSITE-ProRule" id="PRU00489"/>
    </source>
</evidence>
<dbReference type="PANTHER" id="PTHR12829">
    <property type="entry name" value="N6-ADENOSINE-METHYLTRANSFERASE"/>
    <property type="match status" value="1"/>
</dbReference>
<dbReference type="InterPro" id="IPR007757">
    <property type="entry name" value="MT-A70-like"/>
</dbReference>
<organism evidence="3 4">
    <name type="scientific">Mycoemilia scoparia</name>
    <dbReference type="NCBI Taxonomy" id="417184"/>
    <lineage>
        <taxon>Eukaryota</taxon>
        <taxon>Fungi</taxon>
        <taxon>Fungi incertae sedis</taxon>
        <taxon>Zoopagomycota</taxon>
        <taxon>Kickxellomycotina</taxon>
        <taxon>Kickxellomycetes</taxon>
        <taxon>Kickxellales</taxon>
        <taxon>Kickxellaceae</taxon>
        <taxon>Mycoemilia</taxon>
    </lineage>
</organism>
<evidence type="ECO:0000313" key="3">
    <source>
        <dbReference type="EMBL" id="KAJ1917450.1"/>
    </source>
</evidence>
<dbReference type="PANTHER" id="PTHR12829:SF8">
    <property type="entry name" value="CHROMOSOME UNDETERMINED SCAFFOLD_82, WHOLE GENOME SHOTGUN SEQUENCE"/>
    <property type="match status" value="1"/>
</dbReference>
<evidence type="ECO:0000313" key="4">
    <source>
        <dbReference type="Proteomes" id="UP001150538"/>
    </source>
</evidence>
<dbReference type="GO" id="GO:0008168">
    <property type="term" value="F:methyltransferase activity"/>
    <property type="evidence" value="ECO:0007669"/>
    <property type="project" value="TreeGrafter"/>
</dbReference>
<evidence type="ECO:0000256" key="2">
    <source>
        <dbReference type="SAM" id="MobiDB-lite"/>
    </source>
</evidence>
<reference evidence="3" key="1">
    <citation type="submission" date="2022-07" db="EMBL/GenBank/DDBJ databases">
        <title>Phylogenomic reconstructions and comparative analyses of Kickxellomycotina fungi.</title>
        <authorList>
            <person name="Reynolds N.K."/>
            <person name="Stajich J.E."/>
            <person name="Barry K."/>
            <person name="Grigoriev I.V."/>
            <person name="Crous P."/>
            <person name="Smith M.E."/>
        </authorList>
    </citation>
    <scope>NUCLEOTIDE SEQUENCE</scope>
    <source>
        <strain evidence="3">NBRC 100468</strain>
    </source>
</reference>
<dbReference type="EMBL" id="JANBPU010000071">
    <property type="protein sequence ID" value="KAJ1917450.1"/>
    <property type="molecule type" value="Genomic_DNA"/>
</dbReference>
<proteinExistence type="inferred from homology"/>
<accession>A0A9W8A1Y7</accession>